<keyword evidence="2" id="KW-1185">Reference proteome</keyword>
<evidence type="ECO:0000313" key="1">
    <source>
        <dbReference type="EMBL" id="CAG8691658.1"/>
    </source>
</evidence>
<reference evidence="1 2" key="1">
    <citation type="submission" date="2021-06" db="EMBL/GenBank/DDBJ databases">
        <authorList>
            <person name="Kallberg Y."/>
            <person name="Tangrot J."/>
            <person name="Rosling A."/>
        </authorList>
    </citation>
    <scope>NUCLEOTIDE SEQUENCE [LARGE SCALE GENOMIC DNA]</scope>
    <source>
        <strain evidence="1 2">120-4 pot B 10/14</strain>
    </source>
</reference>
<dbReference type="Proteomes" id="UP000789901">
    <property type="component" value="Unassembled WGS sequence"/>
</dbReference>
<proteinExistence type="predicted"/>
<dbReference type="EMBL" id="CAJVQB010006793">
    <property type="protein sequence ID" value="CAG8691658.1"/>
    <property type="molecule type" value="Genomic_DNA"/>
</dbReference>
<comment type="caution">
    <text evidence="1">The sequence shown here is derived from an EMBL/GenBank/DDBJ whole genome shotgun (WGS) entry which is preliminary data.</text>
</comment>
<organism evidence="1 2">
    <name type="scientific">Gigaspora margarita</name>
    <dbReference type="NCBI Taxonomy" id="4874"/>
    <lineage>
        <taxon>Eukaryota</taxon>
        <taxon>Fungi</taxon>
        <taxon>Fungi incertae sedis</taxon>
        <taxon>Mucoromycota</taxon>
        <taxon>Glomeromycotina</taxon>
        <taxon>Glomeromycetes</taxon>
        <taxon>Diversisporales</taxon>
        <taxon>Gigasporaceae</taxon>
        <taxon>Gigaspora</taxon>
    </lineage>
</organism>
<protein>
    <submittedName>
        <fullName evidence="1">24011_t:CDS:1</fullName>
    </submittedName>
</protein>
<sequence>MYKLSSESDVDVNIDDSSLKLELYLKFAENGNAAAIYELTNCYAIGTRTDKNYERTFE</sequence>
<evidence type="ECO:0000313" key="2">
    <source>
        <dbReference type="Proteomes" id="UP000789901"/>
    </source>
</evidence>
<accession>A0ABN7UYZ3</accession>
<name>A0ABN7UYZ3_GIGMA</name>
<dbReference type="Gene3D" id="1.25.40.10">
    <property type="entry name" value="Tetratricopeptide repeat domain"/>
    <property type="match status" value="1"/>
</dbReference>
<dbReference type="InterPro" id="IPR011990">
    <property type="entry name" value="TPR-like_helical_dom_sf"/>
</dbReference>
<gene>
    <name evidence="1" type="ORF">GMARGA_LOCUS11555</name>
</gene>